<keyword evidence="1" id="KW-0540">Nuclease</keyword>
<dbReference type="Pfam" id="PF09553">
    <property type="entry name" value="RE_Eco47II"/>
    <property type="match status" value="1"/>
</dbReference>
<dbReference type="Proteomes" id="UP000016519">
    <property type="component" value="Unassembled WGS sequence"/>
</dbReference>
<keyword evidence="1" id="KW-0378">Hydrolase</keyword>
<dbReference type="EMBL" id="AWSI01000009">
    <property type="protein sequence ID" value="ERH31730.1"/>
    <property type="molecule type" value="Genomic_DNA"/>
</dbReference>
<organism evidence="1 2">
    <name type="scientific">Alloscardovia omnicolens F0580</name>
    <dbReference type="NCBI Taxonomy" id="1321816"/>
    <lineage>
        <taxon>Bacteria</taxon>
        <taxon>Bacillati</taxon>
        <taxon>Actinomycetota</taxon>
        <taxon>Actinomycetes</taxon>
        <taxon>Bifidobacteriales</taxon>
        <taxon>Bifidobacteriaceae</taxon>
        <taxon>Alloscardovia</taxon>
    </lineage>
</organism>
<dbReference type="GO" id="GO:0009036">
    <property type="term" value="F:type II site-specific deoxyribonuclease activity"/>
    <property type="evidence" value="ECO:0007669"/>
    <property type="project" value="InterPro"/>
</dbReference>
<dbReference type="HOGENOM" id="CLU_090665_0_0_11"/>
<dbReference type="AlphaFoldDB" id="U1QWH3"/>
<accession>U1QWH3</accession>
<dbReference type="GO" id="GO:0003677">
    <property type="term" value="F:DNA binding"/>
    <property type="evidence" value="ECO:0007669"/>
    <property type="project" value="InterPro"/>
</dbReference>
<gene>
    <name evidence="1" type="ORF">HMPREF9244_00167</name>
</gene>
<keyword evidence="1" id="KW-0255">Endonuclease</keyword>
<keyword evidence="2" id="KW-1185">Reference proteome</keyword>
<dbReference type="InterPro" id="IPR019057">
    <property type="entry name" value="Restrct_endonuc_II_Eco47II"/>
</dbReference>
<sequence>MADWDINFISHEDFKNHVKATIRHYGSKLKPYDVKKFNSNIVDPVKMVFDRAVYGESWGQIISNEIFRQRDKSNTNEIGYFHQRLFEYIKNCHVPANGQEGGWDVIYEDSNGYTVDEGNTVHKIYVEMKNKHNTMNSASAGKTYIKMQNQLLSNDDCACFLVEAIAKKSQNIVWETTVNGVKVSHRKIRRVSIDKFYEIVTGQSDAFYQICMVLPKVVDEVLNEERTISERTHDTVYAELEKYSESMQGVPDNQTMIMSMYMLGFSTYLGFKDYNINEER</sequence>
<name>U1QWH3_9BIFI</name>
<dbReference type="RefSeq" id="WP_021617320.1">
    <property type="nucleotide sequence ID" value="NZ_KE952640.1"/>
</dbReference>
<dbReference type="PATRIC" id="fig|1321816.3.peg.134"/>
<proteinExistence type="predicted"/>
<evidence type="ECO:0000313" key="1">
    <source>
        <dbReference type="EMBL" id="ERH31730.1"/>
    </source>
</evidence>
<dbReference type="GO" id="GO:0009307">
    <property type="term" value="P:DNA restriction-modification system"/>
    <property type="evidence" value="ECO:0007669"/>
    <property type="project" value="InterPro"/>
</dbReference>
<protein>
    <submittedName>
        <fullName evidence="1">Eco47II restriction endonuclease</fullName>
    </submittedName>
</protein>
<evidence type="ECO:0000313" key="2">
    <source>
        <dbReference type="Proteomes" id="UP000016519"/>
    </source>
</evidence>
<reference evidence="1 2" key="1">
    <citation type="submission" date="2013-08" db="EMBL/GenBank/DDBJ databases">
        <authorList>
            <person name="Weinstock G."/>
            <person name="Sodergren E."/>
            <person name="Wylie T."/>
            <person name="Fulton L."/>
            <person name="Fulton R."/>
            <person name="Fronick C."/>
            <person name="O'Laughlin M."/>
            <person name="Godfrey J."/>
            <person name="Miner T."/>
            <person name="Herter B."/>
            <person name="Appelbaum E."/>
            <person name="Cordes M."/>
            <person name="Lek S."/>
            <person name="Wollam A."/>
            <person name="Pepin K.H."/>
            <person name="Palsikar V.B."/>
            <person name="Mitreva M."/>
            <person name="Wilson R.K."/>
        </authorList>
    </citation>
    <scope>NUCLEOTIDE SEQUENCE [LARGE SCALE GENOMIC DNA]</scope>
    <source>
        <strain evidence="1 2">F0580</strain>
    </source>
</reference>
<comment type="caution">
    <text evidence="1">The sequence shown here is derived from an EMBL/GenBank/DDBJ whole genome shotgun (WGS) entry which is preliminary data.</text>
</comment>
<dbReference type="STRING" id="419015.HMPREF3214_00196"/>